<dbReference type="Proteomes" id="UP000668068">
    <property type="component" value="Unassembled WGS sequence"/>
</dbReference>
<accession>A0AAW4J403</accession>
<dbReference type="AlphaFoldDB" id="A0AAW4J403"/>
<gene>
    <name evidence="1" type="ORF">JJB47_11515</name>
</gene>
<dbReference type="InterPro" id="IPR027417">
    <property type="entry name" value="P-loop_NTPase"/>
</dbReference>
<dbReference type="Gene3D" id="3.40.50.300">
    <property type="entry name" value="P-loop containing nucleotide triphosphate hydrolases"/>
    <property type="match status" value="1"/>
</dbReference>
<evidence type="ECO:0000313" key="2">
    <source>
        <dbReference type="Proteomes" id="UP000668068"/>
    </source>
</evidence>
<reference evidence="1" key="1">
    <citation type="submission" date="2020-12" db="EMBL/GenBank/DDBJ databases">
        <title>Comparative genomics of Clostridium perfringens reveals patterns of host-associated phylogenetic clades and virulence factors.</title>
        <authorList>
            <person name="Smith A.H."/>
            <person name="Geier R."/>
        </authorList>
    </citation>
    <scope>NUCLEOTIDE SEQUENCE</scope>
    <source>
        <strain evidence="1">CHD30677R</strain>
    </source>
</reference>
<organism evidence="1 2">
    <name type="scientific">Clostridium perfringens</name>
    <dbReference type="NCBI Taxonomy" id="1502"/>
    <lineage>
        <taxon>Bacteria</taxon>
        <taxon>Bacillati</taxon>
        <taxon>Bacillota</taxon>
        <taxon>Clostridia</taxon>
        <taxon>Eubacteriales</taxon>
        <taxon>Clostridiaceae</taxon>
        <taxon>Clostridium</taxon>
    </lineage>
</organism>
<evidence type="ECO:0000313" key="1">
    <source>
        <dbReference type="EMBL" id="MBO3359398.1"/>
    </source>
</evidence>
<dbReference type="EMBL" id="JAENQP010000007">
    <property type="protein sequence ID" value="MBO3359398.1"/>
    <property type="molecule type" value="Genomic_DNA"/>
</dbReference>
<sequence>MASYSNYKNNQQKYKNSNDMSKRPMQVITSEDLNEQFKEKLINWTTFYRRNIHRFAEHYLGIQLHLYQKIMLYLMHLSPLVILLCARGIAKSFITALYACCVCILYPNSKILATALTKKQGGLLVTEKIQKELMVMSPNLRGEIKDIKTSQNAIEVVFHNGSSFIVSTADDKARGLRSTCLIIDEFRLVKKSNIDAILSPTEIIRQAPYIKKSEYAHLAEEPREIYLSSAYYKSSWIWQFIIDTVKDTYKKKAMIFATDYALTLKHGIRTKNQLLRERKKLDSVTFDMEYKNLMIGGSDNQYYTFDLLSEAQTIEKAWYPKTIEEYFASKDNNKYKRFGNIPKQKGEVRIVSMDIAMSKSTKTTKNDNSVIKCIRGLLVQDHYERQEVYTETFEGIDIDSQAIRVRQLMEDFSADYFVFDARTYGTNLTDSMAKTLYDKERDTEYPPIKVFNNENLADRCKNPSAAPIMWAFIGSSKSNHQMHTTMLGSLMNKKYKMLISHTKCREAYLMDKKEYEGGSPEYRAWLELAYMQSDLTLNEMINLKKNYVDGGNIKLEEPSTGTKDRYVCAAMGNLFIQEEFETKLTARTVTFDEEDDYVMWI</sequence>
<proteinExistence type="predicted"/>
<dbReference type="RefSeq" id="WP_208340963.1">
    <property type="nucleotide sequence ID" value="NZ_JAENQO010000007.1"/>
</dbReference>
<protein>
    <recommendedName>
        <fullName evidence="3">Terminase</fullName>
    </recommendedName>
</protein>
<comment type="caution">
    <text evidence="1">The sequence shown here is derived from an EMBL/GenBank/DDBJ whole genome shotgun (WGS) entry which is preliminary data.</text>
</comment>
<dbReference type="Gene3D" id="3.30.420.240">
    <property type="match status" value="1"/>
</dbReference>
<name>A0AAW4J403_CLOPF</name>
<evidence type="ECO:0008006" key="3">
    <source>
        <dbReference type="Google" id="ProtNLM"/>
    </source>
</evidence>